<name>A0AAU6S7J5_9MICO</name>
<proteinExistence type="predicted"/>
<dbReference type="AlphaFoldDB" id="A0AAU6S7J5"/>
<sequence length="56" mass="6686">MKRAFDDLARKLMTANRRLSLITDDPFVVLDEEREALRRVVALTQEWALEDARRRQ</sequence>
<dbReference type="RefSeq" id="WP_349427476.1">
    <property type="nucleotide sequence ID" value="NZ_CP151632.1"/>
</dbReference>
<protein>
    <submittedName>
        <fullName evidence="1">Uncharacterized protein</fullName>
    </submittedName>
</protein>
<gene>
    <name evidence="1" type="ORF">MRBLWS13_000477</name>
</gene>
<dbReference type="EMBL" id="CP151632">
    <property type="protein sequence ID" value="WZO32869.1"/>
    <property type="molecule type" value="Genomic_DNA"/>
</dbReference>
<organism evidence="1">
    <name type="scientific">Microbacterium sp. LWS13-1.2</name>
    <dbReference type="NCBI Taxonomy" id="3135264"/>
    <lineage>
        <taxon>Bacteria</taxon>
        <taxon>Bacillati</taxon>
        <taxon>Actinomycetota</taxon>
        <taxon>Actinomycetes</taxon>
        <taxon>Micrococcales</taxon>
        <taxon>Microbacteriaceae</taxon>
        <taxon>Microbacterium</taxon>
    </lineage>
</organism>
<reference evidence="1" key="1">
    <citation type="submission" date="2024-04" db="EMBL/GenBank/DDBJ databases">
        <authorList>
            <person name="Roder T."/>
            <person name="Oberhansli S."/>
            <person name="Kreuzer M."/>
        </authorList>
    </citation>
    <scope>NUCLEOTIDE SEQUENCE</scope>
    <source>
        <strain evidence="1">LWS13-1.2</strain>
    </source>
</reference>
<evidence type="ECO:0000313" key="1">
    <source>
        <dbReference type="EMBL" id="WZO32869.1"/>
    </source>
</evidence>
<accession>A0AAU6S7J5</accession>